<dbReference type="AlphaFoldDB" id="A1ZXS2"/>
<keyword evidence="1" id="KW-1133">Transmembrane helix</keyword>
<evidence type="ECO:0000256" key="1">
    <source>
        <dbReference type="SAM" id="Phobius"/>
    </source>
</evidence>
<keyword evidence="1" id="KW-0472">Membrane</keyword>
<accession>A1ZXS2</accession>
<evidence type="ECO:0000313" key="3">
    <source>
        <dbReference type="Proteomes" id="UP000004095"/>
    </source>
</evidence>
<proteinExistence type="predicted"/>
<organism evidence="2 3">
    <name type="scientific">Microscilla marina ATCC 23134</name>
    <dbReference type="NCBI Taxonomy" id="313606"/>
    <lineage>
        <taxon>Bacteria</taxon>
        <taxon>Pseudomonadati</taxon>
        <taxon>Bacteroidota</taxon>
        <taxon>Cytophagia</taxon>
        <taxon>Cytophagales</taxon>
        <taxon>Microscillaceae</taxon>
        <taxon>Microscilla</taxon>
    </lineage>
</organism>
<keyword evidence="1" id="KW-0812">Transmembrane</keyword>
<dbReference type="EMBL" id="AAWS01000060">
    <property type="protein sequence ID" value="EAY24850.1"/>
    <property type="molecule type" value="Genomic_DNA"/>
</dbReference>
<evidence type="ECO:0000313" key="2">
    <source>
        <dbReference type="EMBL" id="EAY24850.1"/>
    </source>
</evidence>
<reference evidence="2 3" key="1">
    <citation type="submission" date="2007-01" db="EMBL/GenBank/DDBJ databases">
        <authorList>
            <person name="Haygood M."/>
            <person name="Podell S."/>
            <person name="Anderson C."/>
            <person name="Hopkinson B."/>
            <person name="Roe K."/>
            <person name="Barbeau K."/>
            <person name="Gaasterland T."/>
            <person name="Ferriera S."/>
            <person name="Johnson J."/>
            <person name="Kravitz S."/>
            <person name="Beeson K."/>
            <person name="Sutton G."/>
            <person name="Rogers Y.-H."/>
            <person name="Friedman R."/>
            <person name="Frazier M."/>
            <person name="Venter J.C."/>
        </authorList>
    </citation>
    <scope>NUCLEOTIDE SEQUENCE [LARGE SCALE GENOMIC DNA]</scope>
    <source>
        <strain evidence="2 3">ATCC 23134</strain>
    </source>
</reference>
<comment type="caution">
    <text evidence="2">The sequence shown here is derived from an EMBL/GenBank/DDBJ whole genome shotgun (WGS) entry which is preliminary data.</text>
</comment>
<feature type="transmembrane region" description="Helical" evidence="1">
    <location>
        <begin position="96"/>
        <end position="119"/>
    </location>
</feature>
<name>A1ZXS2_MICM2</name>
<sequence length="175" mass="19470">MAQIIYERSLRTFLFFLPFTKQMMMKEHTKNSQHGMMSHQFHKFWLKITAIVVGSFGPVFFLGTMVATAEPARWTLDLLSWPIDGATTYASADTRFLSALTGGFLLGWGVMIWCLSVWAYDKAPEAIRKSVLIGTLSWFVLDSAGSIASGNASNVLFNVLILLLAVGPLWRSAKA</sequence>
<keyword evidence="3" id="KW-1185">Reference proteome</keyword>
<protein>
    <submittedName>
        <fullName evidence="2">Uncharacterized protein</fullName>
    </submittedName>
</protein>
<dbReference type="Proteomes" id="UP000004095">
    <property type="component" value="Unassembled WGS sequence"/>
</dbReference>
<dbReference type="eggNOG" id="ENOG502ZQU3">
    <property type="taxonomic scope" value="Bacteria"/>
</dbReference>
<gene>
    <name evidence="2" type="ORF">M23134_06742</name>
</gene>
<feature type="transmembrane region" description="Helical" evidence="1">
    <location>
        <begin position="44"/>
        <end position="69"/>
    </location>
</feature>